<evidence type="ECO:0000313" key="2">
    <source>
        <dbReference type="EMBL" id="GDY58982.1"/>
    </source>
</evidence>
<name>A0A4D4LCJ6_STRVO</name>
<protein>
    <recommendedName>
        <fullName evidence="4">SDR family NAD(P)-dependent oxidoreductase</fullName>
    </recommendedName>
</protein>
<accession>A0A4D4LCJ6</accession>
<dbReference type="InterPro" id="IPR002347">
    <property type="entry name" value="SDR_fam"/>
</dbReference>
<keyword evidence="3" id="KW-1185">Reference proteome</keyword>
<evidence type="ECO:0000256" key="1">
    <source>
        <dbReference type="ARBA" id="ARBA00023002"/>
    </source>
</evidence>
<dbReference type="SUPFAM" id="SSF51735">
    <property type="entry name" value="NAD(P)-binding Rossmann-fold domains"/>
    <property type="match status" value="1"/>
</dbReference>
<dbReference type="PANTHER" id="PTHR43658:SF8">
    <property type="entry name" value="17-BETA-HYDROXYSTEROID DEHYDROGENASE 14-RELATED"/>
    <property type="match status" value="1"/>
</dbReference>
<comment type="caution">
    <text evidence="2">The sequence shown here is derived from an EMBL/GenBank/DDBJ whole genome shotgun (WGS) entry which is preliminary data.</text>
</comment>
<proteinExistence type="predicted"/>
<dbReference type="InterPro" id="IPR036291">
    <property type="entry name" value="NAD(P)-bd_dom_sf"/>
</dbReference>
<organism evidence="2 3">
    <name type="scientific">Streptomyces violaceusniger</name>
    <dbReference type="NCBI Taxonomy" id="68280"/>
    <lineage>
        <taxon>Bacteria</taxon>
        <taxon>Bacillati</taxon>
        <taxon>Actinomycetota</taxon>
        <taxon>Actinomycetes</taxon>
        <taxon>Kitasatosporales</taxon>
        <taxon>Streptomycetaceae</taxon>
        <taxon>Streptomyces</taxon>
        <taxon>Streptomyces violaceusniger group</taxon>
    </lineage>
</organism>
<dbReference type="AlphaFoldDB" id="A0A4D4LCJ6"/>
<evidence type="ECO:0000313" key="3">
    <source>
        <dbReference type="Proteomes" id="UP000301309"/>
    </source>
</evidence>
<evidence type="ECO:0008006" key="4">
    <source>
        <dbReference type="Google" id="ProtNLM"/>
    </source>
</evidence>
<dbReference type="Proteomes" id="UP000301309">
    <property type="component" value="Unassembled WGS sequence"/>
</dbReference>
<dbReference type="Gene3D" id="3.40.50.720">
    <property type="entry name" value="NAD(P)-binding Rossmann-like Domain"/>
    <property type="match status" value="1"/>
</dbReference>
<dbReference type="EMBL" id="BJHW01000002">
    <property type="protein sequence ID" value="GDY58982.1"/>
    <property type="molecule type" value="Genomic_DNA"/>
</dbReference>
<keyword evidence="1" id="KW-0560">Oxidoreductase</keyword>
<sequence length="59" mass="5719">MKLTEGVAVVTGGGSGLGEATVRRLVGDGVRVVVLDLKGSHGAELATGLGGSAVFAPPM</sequence>
<reference evidence="2 3" key="1">
    <citation type="journal article" date="2020" name="Int. J. Syst. Evol. Microbiol.">
        <title>Reclassification of Streptomyces castelarensis and Streptomyces sporoclivatus as later heterotypic synonyms of Streptomyces antimycoticus.</title>
        <authorList>
            <person name="Komaki H."/>
            <person name="Tamura T."/>
        </authorList>
    </citation>
    <scope>NUCLEOTIDE SEQUENCE [LARGE SCALE GENOMIC DNA]</scope>
    <source>
        <strain evidence="2 3">NBRC 13459</strain>
    </source>
</reference>
<dbReference type="Pfam" id="PF00106">
    <property type="entry name" value="adh_short"/>
    <property type="match status" value="1"/>
</dbReference>
<dbReference type="GO" id="GO:0016491">
    <property type="term" value="F:oxidoreductase activity"/>
    <property type="evidence" value="ECO:0007669"/>
    <property type="project" value="UniProtKB-KW"/>
</dbReference>
<dbReference type="PANTHER" id="PTHR43658">
    <property type="entry name" value="SHORT-CHAIN DEHYDROGENASE/REDUCTASE"/>
    <property type="match status" value="1"/>
</dbReference>
<gene>
    <name evidence="2" type="ORF">SVIO_096050</name>
</gene>